<dbReference type="Proteomes" id="UP000327493">
    <property type="component" value="Chromosome 9"/>
</dbReference>
<evidence type="ECO:0000313" key="1">
    <source>
        <dbReference type="EMBL" id="KAA8589684.1"/>
    </source>
</evidence>
<gene>
    <name evidence="1" type="ORF">FQN60_013049</name>
</gene>
<reference evidence="1 2" key="1">
    <citation type="submission" date="2019-08" db="EMBL/GenBank/DDBJ databases">
        <title>A chromosome-level genome assembly, high-density linkage maps, and genome scans reveal the genomic architecture of hybrid incompatibilities underlying speciation via character displacement in darters (Percidae: Etheostominae).</title>
        <authorList>
            <person name="Moran R.L."/>
            <person name="Catchen J.M."/>
            <person name="Fuller R.C."/>
        </authorList>
    </citation>
    <scope>NUCLEOTIDE SEQUENCE [LARGE SCALE GENOMIC DNA]</scope>
    <source>
        <strain evidence="1">EspeVRDwgs_2016</strain>
        <tissue evidence="1">Muscle</tissue>
    </source>
</reference>
<proteinExistence type="predicted"/>
<comment type="caution">
    <text evidence="1">The sequence shown here is derived from an EMBL/GenBank/DDBJ whole genome shotgun (WGS) entry which is preliminary data.</text>
</comment>
<name>A0A5J5D8H1_9PERO</name>
<keyword evidence="2" id="KW-1185">Reference proteome</keyword>
<evidence type="ECO:0000313" key="2">
    <source>
        <dbReference type="Proteomes" id="UP000327493"/>
    </source>
</evidence>
<protein>
    <submittedName>
        <fullName evidence="1">Uncharacterized protein</fullName>
    </submittedName>
</protein>
<dbReference type="EMBL" id="VOFY01000009">
    <property type="protein sequence ID" value="KAA8589684.1"/>
    <property type="molecule type" value="Genomic_DNA"/>
</dbReference>
<organism evidence="1 2">
    <name type="scientific">Etheostoma spectabile</name>
    <name type="common">orangethroat darter</name>
    <dbReference type="NCBI Taxonomy" id="54343"/>
    <lineage>
        <taxon>Eukaryota</taxon>
        <taxon>Metazoa</taxon>
        <taxon>Chordata</taxon>
        <taxon>Craniata</taxon>
        <taxon>Vertebrata</taxon>
        <taxon>Euteleostomi</taxon>
        <taxon>Actinopterygii</taxon>
        <taxon>Neopterygii</taxon>
        <taxon>Teleostei</taxon>
        <taxon>Neoteleostei</taxon>
        <taxon>Acanthomorphata</taxon>
        <taxon>Eupercaria</taxon>
        <taxon>Perciformes</taxon>
        <taxon>Percoidei</taxon>
        <taxon>Percidae</taxon>
        <taxon>Etheostomatinae</taxon>
        <taxon>Etheostoma</taxon>
    </lineage>
</organism>
<sequence length="86" mass="9793">MASQSNRQYIGALSNRFNSIIHQIQERKVQPSSSSESLVERLRMFRQNTGPRRGGQTRLATFRVGLLLHPDMVSFHPQKGESRRAG</sequence>
<accession>A0A5J5D8H1</accession>
<dbReference type="AlphaFoldDB" id="A0A5J5D8H1"/>